<evidence type="ECO:0000256" key="1">
    <source>
        <dbReference type="SAM" id="MobiDB-lite"/>
    </source>
</evidence>
<keyword evidence="4" id="KW-1185">Reference proteome</keyword>
<comment type="caution">
    <text evidence="3">The sequence shown here is derived from an EMBL/GenBank/DDBJ whole genome shotgun (WGS) entry which is preliminary data.</text>
</comment>
<feature type="signal peptide" evidence="2">
    <location>
        <begin position="1"/>
        <end position="32"/>
    </location>
</feature>
<accession>A0A934VTW5</accession>
<protein>
    <submittedName>
        <fullName evidence="3">Sel1 repeat family protein</fullName>
    </submittedName>
</protein>
<organism evidence="3 4">
    <name type="scientific">Paracoccus caeni</name>
    <dbReference type="NCBI Taxonomy" id="657651"/>
    <lineage>
        <taxon>Bacteria</taxon>
        <taxon>Pseudomonadati</taxon>
        <taxon>Pseudomonadota</taxon>
        <taxon>Alphaproteobacteria</taxon>
        <taxon>Rhodobacterales</taxon>
        <taxon>Paracoccaceae</taxon>
        <taxon>Paracoccus</taxon>
    </lineage>
</organism>
<feature type="chain" id="PRO_5037188298" evidence="2">
    <location>
        <begin position="33"/>
        <end position="531"/>
    </location>
</feature>
<keyword evidence="2" id="KW-0732">Signal</keyword>
<evidence type="ECO:0000256" key="2">
    <source>
        <dbReference type="SAM" id="SignalP"/>
    </source>
</evidence>
<feature type="region of interest" description="Disordered" evidence="1">
    <location>
        <begin position="210"/>
        <end position="232"/>
    </location>
</feature>
<name>A0A934VTW5_9RHOB</name>
<sequence>MPRPFTRIARATALTTTLGVALTLPLAPAAVAQTTASESPWSLTSIVAGVLRSVVSYGRMVADVRYASLESNSARGEIVLRDLKIAGVGEYSECKISLGKLQVSGLSLLPSEEMQSRLDISDLLIQNNCFGPNAAMIGVFTGSDAIPIATLTMDIRQSAGSGAATIDIEAHSPGMARIEGSADFDYIAMYSPELVRMMMSGGNSYDPYGDPWADPGAMPEQASPSEPTTGLRGTLRSAHLSVTDLGLYQRMNVILPPEYATPEGMASLVTAPPGTALNEVQQGFVDSLQAFIAAPGTVTAELRPAEPLAFATTDWTTPEDAAAALKPAFTNAAPTPPVALIADPSDDSDARALGLAFATGNGVPQNTERALQLLTPHEDDGAVALILADLHADDDPAAAYGFALKAAATGAEGAVAALDRAEARLSVADLLDAQTPADSEIEEDSFASVVALREAAMAYDKGTSVPRSYALAWRLASLAAATGDSPSRSLMERIDARLGGEAAWVSARNEAASAALNDWSSRQLAAKLTGN</sequence>
<evidence type="ECO:0000313" key="4">
    <source>
        <dbReference type="Proteomes" id="UP000640485"/>
    </source>
</evidence>
<evidence type="ECO:0000313" key="3">
    <source>
        <dbReference type="EMBL" id="MBK4215176.1"/>
    </source>
</evidence>
<proteinExistence type="predicted"/>
<dbReference type="AlphaFoldDB" id="A0A934VTW5"/>
<gene>
    <name evidence="3" type="ORF">JJJ17_04480</name>
</gene>
<reference evidence="3" key="1">
    <citation type="submission" date="2021-01" db="EMBL/GenBank/DDBJ databases">
        <title>Paracoccus amoyensis sp. nov., isolated from the surface seawater along the coast of Xiamen Island, China.</title>
        <authorList>
            <person name="Lyu L."/>
        </authorList>
    </citation>
    <scope>NUCLEOTIDE SEQUENCE</scope>
    <source>
        <strain evidence="3">MJ17</strain>
    </source>
</reference>
<dbReference type="Proteomes" id="UP000640485">
    <property type="component" value="Unassembled WGS sequence"/>
</dbReference>
<dbReference type="InterPro" id="IPR011990">
    <property type="entry name" value="TPR-like_helical_dom_sf"/>
</dbReference>
<dbReference type="EMBL" id="JAEPRQ010000001">
    <property type="protein sequence ID" value="MBK4215176.1"/>
    <property type="molecule type" value="Genomic_DNA"/>
</dbReference>
<dbReference type="RefSeq" id="WP_200684068.1">
    <property type="nucleotide sequence ID" value="NZ_JAEPRQ010000001.1"/>
</dbReference>
<dbReference type="Gene3D" id="1.25.40.10">
    <property type="entry name" value="Tetratricopeptide repeat domain"/>
    <property type="match status" value="1"/>
</dbReference>